<dbReference type="GO" id="GO:0016891">
    <property type="term" value="F:RNA endonuclease activity producing 5'-phosphomonoesters, hydrolytic mechanism"/>
    <property type="evidence" value="ECO:0007669"/>
    <property type="project" value="TreeGrafter"/>
</dbReference>
<protein>
    <recommendedName>
        <fullName evidence="3">phospholipase D</fullName>
        <ecNumber evidence="3">3.1.4.4</ecNumber>
    </recommendedName>
</protein>
<dbReference type="Proteomes" id="UP000777784">
    <property type="component" value="Unassembled WGS sequence"/>
</dbReference>
<keyword evidence="5" id="KW-0442">Lipid degradation</keyword>
<comment type="caution">
    <text evidence="8">The sequence shown here is derived from an EMBL/GenBank/DDBJ whole genome shotgun (WGS) entry which is preliminary data.</text>
</comment>
<keyword evidence="4" id="KW-0378">Hydrolase</keyword>
<evidence type="ECO:0000256" key="5">
    <source>
        <dbReference type="ARBA" id="ARBA00022963"/>
    </source>
</evidence>
<dbReference type="InterPro" id="IPR001736">
    <property type="entry name" value="PLipase_D/transphosphatidylase"/>
</dbReference>
<dbReference type="InterPro" id="IPR051406">
    <property type="entry name" value="PLD_domain"/>
</dbReference>
<dbReference type="AlphaFoldDB" id="A0A948W819"/>
<keyword evidence="6" id="KW-0443">Lipid metabolism</keyword>
<evidence type="ECO:0000259" key="7">
    <source>
        <dbReference type="PROSITE" id="PS50035"/>
    </source>
</evidence>
<reference evidence="8" key="1">
    <citation type="submission" date="2021-05" db="EMBL/GenBank/DDBJ databases">
        <title>Energy efficiency and biological interactions define the core microbiome of deep oligotrophic groundwater.</title>
        <authorList>
            <person name="Mehrshad M."/>
            <person name="Lopez-Fernandez M."/>
            <person name="Bell E."/>
            <person name="Bernier-Latmani R."/>
            <person name="Bertilsson S."/>
            <person name="Dopson M."/>
        </authorList>
    </citation>
    <scope>NUCLEOTIDE SEQUENCE</scope>
    <source>
        <strain evidence="8">Modern_marine.mb.64</strain>
    </source>
</reference>
<dbReference type="GO" id="GO:0016042">
    <property type="term" value="P:lipid catabolic process"/>
    <property type="evidence" value="ECO:0007669"/>
    <property type="project" value="UniProtKB-KW"/>
</dbReference>
<dbReference type="SMART" id="SM00155">
    <property type="entry name" value="PLDc"/>
    <property type="match status" value="2"/>
</dbReference>
<evidence type="ECO:0000256" key="4">
    <source>
        <dbReference type="ARBA" id="ARBA00022801"/>
    </source>
</evidence>
<dbReference type="EMBL" id="JAHJDP010000117">
    <property type="protein sequence ID" value="MBU2693204.1"/>
    <property type="molecule type" value="Genomic_DNA"/>
</dbReference>
<feature type="domain" description="PLD phosphodiesterase" evidence="7">
    <location>
        <begin position="631"/>
        <end position="664"/>
    </location>
</feature>
<name>A0A948W819_UNCEI</name>
<dbReference type="GO" id="GO:0006793">
    <property type="term" value="P:phosphorus metabolic process"/>
    <property type="evidence" value="ECO:0007669"/>
    <property type="project" value="UniProtKB-ARBA"/>
</dbReference>
<evidence type="ECO:0000256" key="2">
    <source>
        <dbReference type="ARBA" id="ARBA00008664"/>
    </source>
</evidence>
<evidence type="ECO:0000256" key="3">
    <source>
        <dbReference type="ARBA" id="ARBA00012027"/>
    </source>
</evidence>
<comment type="similarity">
    <text evidence="2">Belongs to the phospholipase D family.</text>
</comment>
<evidence type="ECO:0000313" key="8">
    <source>
        <dbReference type="EMBL" id="MBU2693204.1"/>
    </source>
</evidence>
<gene>
    <name evidence="8" type="ORF">KJ970_19990</name>
</gene>
<dbReference type="PANTHER" id="PTHR43856">
    <property type="entry name" value="CARDIOLIPIN HYDROLASE"/>
    <property type="match status" value="1"/>
</dbReference>
<organism evidence="8 9">
    <name type="scientific">Eiseniibacteriota bacterium</name>
    <dbReference type="NCBI Taxonomy" id="2212470"/>
    <lineage>
        <taxon>Bacteria</taxon>
        <taxon>Candidatus Eiseniibacteriota</taxon>
    </lineage>
</organism>
<dbReference type="Pfam" id="PF13091">
    <property type="entry name" value="PLDc_2"/>
    <property type="match status" value="2"/>
</dbReference>
<dbReference type="PANTHER" id="PTHR43856:SF1">
    <property type="entry name" value="MITOCHONDRIAL CARDIOLIPIN HYDROLASE"/>
    <property type="match status" value="1"/>
</dbReference>
<sequence length="799" mass="86881">MSHLFRRADRFHTGHRCFLLTVALAVIFLLGMGGRAQGVDIIDLHHNTSSGVPAAPYGIGTAVTVHGVVTVGSGVFTADYTDVWVQDGTAGINIYHYAVPHQFALGDSVTINGTIDQYRGLTEVAMTTYTVHSSGATPPEPLVVTCDDVEHAFLPDYSEPNEARLIRINDVSWTGAWPSFSGPITLHDESGTCVLYIDGTTAIQNMTPPAGSFDVVGIVKQYAGFTPPYTSGYELMPRSSGDFFIHAGPQIVNGPRETELQHNDVTIHIETSTACTAVISYGLTDAYEIGTATDGVSTTVHDILTGGLDPATVYHYSIDLEDGTGLTTTPDRLFSSASAAGGIGTIQAIFNKSVDHNVATYEQALGGQDLEGWIIDRIDATNLTLDVAIYSFDLPAVADALIAAKNRGVQIRFIYDNRDTYQAEVTRLISNGITVIDDAYGANTGNEIMHHKLWVFDAYSPDPADPWVYAGSWNLSVQGTNTDAQNVIMIQDQALARTCTIEMDEMWGSSSATPNASNSHFGTNKIDNTPKIFNVGGKEIEIYFAPSDPWLGALIDQVETADLSINFCILSFTRFDLTNEMEDRWLNSPGMKIRGVFDSGESGNTGSQYFPMNGEGDYPWDPPADVMFDAETGALHHKYMIIDVDHPSSNPVIATGSANWSNAAVGDNDENHIIIHDPITANKYFQEFSARYQAAGGGEDLTTGINDSAPPAMRFRVGPNPASFRLQTEFSLTNSGRVICDLYSVDGRRVERLIDHIMTGGRHTLSLDLRRNQDLASGMYYIRLSTPDGEQMRPITLVR</sequence>
<evidence type="ECO:0000313" key="9">
    <source>
        <dbReference type="Proteomes" id="UP000777784"/>
    </source>
</evidence>
<dbReference type="SUPFAM" id="SSF56024">
    <property type="entry name" value="Phospholipase D/nuclease"/>
    <property type="match status" value="2"/>
</dbReference>
<dbReference type="Gene3D" id="3.30.870.10">
    <property type="entry name" value="Endonuclease Chain A"/>
    <property type="match status" value="2"/>
</dbReference>
<evidence type="ECO:0000256" key="6">
    <source>
        <dbReference type="ARBA" id="ARBA00023098"/>
    </source>
</evidence>
<dbReference type="InterPro" id="IPR025202">
    <property type="entry name" value="PLD-like_dom"/>
</dbReference>
<dbReference type="GO" id="GO:0004630">
    <property type="term" value="F:phospholipase D activity"/>
    <property type="evidence" value="ECO:0007669"/>
    <property type="project" value="UniProtKB-EC"/>
</dbReference>
<proteinExistence type="inferred from homology"/>
<dbReference type="EC" id="3.1.4.4" evidence="3"/>
<dbReference type="PROSITE" id="PS50035">
    <property type="entry name" value="PLD"/>
    <property type="match status" value="1"/>
</dbReference>
<accession>A0A948W819</accession>
<evidence type="ECO:0000256" key="1">
    <source>
        <dbReference type="ARBA" id="ARBA00000798"/>
    </source>
</evidence>
<comment type="catalytic activity">
    <reaction evidence="1">
        <text>a 1,2-diacyl-sn-glycero-3-phosphocholine + H2O = a 1,2-diacyl-sn-glycero-3-phosphate + choline + H(+)</text>
        <dbReference type="Rhea" id="RHEA:14445"/>
        <dbReference type="ChEBI" id="CHEBI:15354"/>
        <dbReference type="ChEBI" id="CHEBI:15377"/>
        <dbReference type="ChEBI" id="CHEBI:15378"/>
        <dbReference type="ChEBI" id="CHEBI:57643"/>
        <dbReference type="ChEBI" id="CHEBI:58608"/>
        <dbReference type="EC" id="3.1.4.4"/>
    </reaction>
</comment>